<dbReference type="Proteomes" id="UP001189429">
    <property type="component" value="Unassembled WGS sequence"/>
</dbReference>
<feature type="region of interest" description="Disordered" evidence="1">
    <location>
        <begin position="316"/>
        <end position="385"/>
    </location>
</feature>
<proteinExistence type="predicted"/>
<feature type="compositionally biased region" description="Low complexity" evidence="1">
    <location>
        <begin position="361"/>
        <end position="374"/>
    </location>
</feature>
<organism evidence="2 3">
    <name type="scientific">Prorocentrum cordatum</name>
    <dbReference type="NCBI Taxonomy" id="2364126"/>
    <lineage>
        <taxon>Eukaryota</taxon>
        <taxon>Sar</taxon>
        <taxon>Alveolata</taxon>
        <taxon>Dinophyceae</taxon>
        <taxon>Prorocentrales</taxon>
        <taxon>Prorocentraceae</taxon>
        <taxon>Prorocentrum</taxon>
    </lineage>
</organism>
<gene>
    <name evidence="2" type="ORF">PCOR1329_LOCUS11804</name>
</gene>
<keyword evidence="3" id="KW-1185">Reference proteome</keyword>
<evidence type="ECO:0008006" key="4">
    <source>
        <dbReference type="Google" id="ProtNLM"/>
    </source>
</evidence>
<reference evidence="2" key="1">
    <citation type="submission" date="2023-10" db="EMBL/GenBank/DDBJ databases">
        <authorList>
            <person name="Chen Y."/>
            <person name="Shah S."/>
            <person name="Dougan E. K."/>
            <person name="Thang M."/>
            <person name="Chan C."/>
        </authorList>
    </citation>
    <scope>NUCLEOTIDE SEQUENCE [LARGE SCALE GENOMIC DNA]</scope>
</reference>
<feature type="non-terminal residue" evidence="2">
    <location>
        <position position="1"/>
    </location>
</feature>
<name>A0ABN9QGU1_9DINO</name>
<evidence type="ECO:0000313" key="3">
    <source>
        <dbReference type="Proteomes" id="UP001189429"/>
    </source>
</evidence>
<comment type="caution">
    <text evidence="2">The sequence shown here is derived from an EMBL/GenBank/DDBJ whole genome shotgun (WGS) entry which is preliminary data.</text>
</comment>
<sequence>GKQQTLAKPPRDQCSSWDEDCYSTGCCDVAGLTCFETKAGKGECLKNCTPSASQLCTQPSAIMDPILQDGSRYDPTLYCFSVVQQDLGTTKKYYDLELLQGAYGKGVGIFACESWGVFSDKDGEVGPGAPLVKVDDVDGDFKFAKREETGTWVNTGLHYQAWKAIQEAGAYKSANWVVKVDCDAVFVPSRLTSWLSDKLVPATGTYLENCRFVKYGWFGSLEIFSKVAFETLLASMGSCKETVDWKVGIEGGKYGPMGEDLFAQACLDKSGVRRGEAFGTKLDGTCEADRPSDQKKNKKWKPTCDQENFAAYHPLMKTGGRAGTPPPRRSGTEPGRGGRRAAIGSCAPGERAVGGAGRPRGGPAEARGGQAQGACPRPPHLPLSRTDSTAVVHAFRSSAEWPLLAGAGAFPTTNRAENCLPHVFVFAFSSPPRTKMVGRPLAGSPVLLPSWRPPSSLSARLSAPRSPLLPRRSRLRRIATGSACVQDRARARENNNQSLSADPCRFPSMSPSLPPHAGTS</sequence>
<evidence type="ECO:0000256" key="1">
    <source>
        <dbReference type="SAM" id="MobiDB-lite"/>
    </source>
</evidence>
<feature type="region of interest" description="Disordered" evidence="1">
    <location>
        <begin position="486"/>
        <end position="520"/>
    </location>
</feature>
<dbReference type="EMBL" id="CAUYUJ010003411">
    <property type="protein sequence ID" value="CAK0805222.1"/>
    <property type="molecule type" value="Genomic_DNA"/>
</dbReference>
<protein>
    <recommendedName>
        <fullName evidence="4">Hexosyltransferase</fullName>
    </recommendedName>
</protein>
<accession>A0ABN9QGU1</accession>
<evidence type="ECO:0000313" key="2">
    <source>
        <dbReference type="EMBL" id="CAK0805222.1"/>
    </source>
</evidence>